<proteinExistence type="predicted"/>
<dbReference type="EMBL" id="HBER01041689">
    <property type="protein sequence ID" value="CAD8545702.1"/>
    <property type="molecule type" value="Transcribed_RNA"/>
</dbReference>
<sequence>MAVDLPAMQQAVAALFIASGLIPSVISANRAALSSLTASTRLDRRGSTDDKSRMLLLAPLLGYRALPRVTDAVAAVARIPSTANDLWEKAAAAPAGTSTPRLLRRVQFEEYMRAAKPLCRPHVAGEEEAADGGALVLSETGLDMAWTALSGGSPYLAFEEAERKLAQWRPDSSATLTLRAFEKALIRGRANILVGYLVLFGLQASVLIVLVIGPLLSASSRTL</sequence>
<organism evidence="2">
    <name type="scientific">Calcidiscus leptoporus</name>
    <dbReference type="NCBI Taxonomy" id="127549"/>
    <lineage>
        <taxon>Eukaryota</taxon>
        <taxon>Haptista</taxon>
        <taxon>Haptophyta</taxon>
        <taxon>Prymnesiophyceae</taxon>
        <taxon>Coccolithales</taxon>
        <taxon>Calcidiscaceae</taxon>
        <taxon>Calcidiscus</taxon>
    </lineage>
</organism>
<protein>
    <submittedName>
        <fullName evidence="2">Uncharacterized protein</fullName>
    </submittedName>
</protein>
<keyword evidence="1" id="KW-1133">Transmembrane helix</keyword>
<feature type="transmembrane region" description="Helical" evidence="1">
    <location>
        <begin position="193"/>
        <end position="216"/>
    </location>
</feature>
<evidence type="ECO:0000313" key="2">
    <source>
        <dbReference type="EMBL" id="CAD8545702.1"/>
    </source>
</evidence>
<keyword evidence="1" id="KW-0812">Transmembrane</keyword>
<reference evidence="2" key="1">
    <citation type="submission" date="2021-01" db="EMBL/GenBank/DDBJ databases">
        <authorList>
            <person name="Corre E."/>
            <person name="Pelletier E."/>
            <person name="Niang G."/>
            <person name="Scheremetjew M."/>
            <person name="Finn R."/>
            <person name="Kale V."/>
            <person name="Holt S."/>
            <person name="Cochrane G."/>
            <person name="Meng A."/>
            <person name="Brown T."/>
            <person name="Cohen L."/>
        </authorList>
    </citation>
    <scope>NUCLEOTIDE SEQUENCE</scope>
    <source>
        <strain evidence="2">RCC1130</strain>
    </source>
</reference>
<evidence type="ECO:0000256" key="1">
    <source>
        <dbReference type="SAM" id="Phobius"/>
    </source>
</evidence>
<gene>
    <name evidence="2" type="ORF">CLEP1334_LOCUS20991</name>
</gene>
<name>A0A7S0JAQ4_9EUKA</name>
<keyword evidence="1" id="KW-0472">Membrane</keyword>
<accession>A0A7S0JAQ4</accession>
<dbReference type="AlphaFoldDB" id="A0A7S0JAQ4"/>